<gene>
    <name evidence="11" type="ORF">L0U89_17625</name>
</gene>
<keyword evidence="7" id="KW-0067">ATP-binding</keyword>
<dbReference type="RefSeq" id="WP_234862718.1">
    <property type="nucleotide sequence ID" value="NZ_JAKEVZ010000016.1"/>
</dbReference>
<evidence type="ECO:0000256" key="1">
    <source>
        <dbReference type="ARBA" id="ARBA00001946"/>
    </source>
</evidence>
<evidence type="ECO:0000256" key="5">
    <source>
        <dbReference type="ARBA" id="ARBA00022723"/>
    </source>
</evidence>
<feature type="domain" description="Polymerase nucleotidyl transferase" evidence="10">
    <location>
        <begin position="7"/>
        <end position="88"/>
    </location>
</feature>
<name>A0ABS9BXU2_9BACT</name>
<evidence type="ECO:0000256" key="7">
    <source>
        <dbReference type="ARBA" id="ARBA00022840"/>
    </source>
</evidence>
<sequence>MVSNQQKEIIKAVTKKLNPTFLGVFGSYARGEENEHSDLDILIDFGDKVDLLELIGVEQELSEVLGVKVDLVTLRSLNRSLIPYIESDVIKLVG</sequence>
<dbReference type="InterPro" id="IPR002934">
    <property type="entry name" value="Polymerase_NTP_transf_dom"/>
</dbReference>
<dbReference type="Pfam" id="PF01909">
    <property type="entry name" value="NTP_transf_2"/>
    <property type="match status" value="1"/>
</dbReference>
<organism evidence="11 12">
    <name type="scientific">Mariniradius sediminis</name>
    <dbReference type="NCBI Taxonomy" id="2909237"/>
    <lineage>
        <taxon>Bacteria</taxon>
        <taxon>Pseudomonadati</taxon>
        <taxon>Bacteroidota</taxon>
        <taxon>Cytophagia</taxon>
        <taxon>Cytophagales</taxon>
        <taxon>Cyclobacteriaceae</taxon>
        <taxon>Mariniradius</taxon>
    </lineage>
</organism>
<keyword evidence="5" id="KW-0479">Metal-binding</keyword>
<keyword evidence="2" id="KW-1277">Toxin-antitoxin system</keyword>
<evidence type="ECO:0000313" key="12">
    <source>
        <dbReference type="Proteomes" id="UP001201449"/>
    </source>
</evidence>
<accession>A0ABS9BXU2</accession>
<dbReference type="PANTHER" id="PTHR33571">
    <property type="entry name" value="SSL8005 PROTEIN"/>
    <property type="match status" value="1"/>
</dbReference>
<comment type="similarity">
    <text evidence="9">Belongs to the MntA antitoxin family.</text>
</comment>
<keyword evidence="12" id="KW-1185">Reference proteome</keyword>
<evidence type="ECO:0000259" key="10">
    <source>
        <dbReference type="Pfam" id="PF01909"/>
    </source>
</evidence>
<dbReference type="InterPro" id="IPR052038">
    <property type="entry name" value="Type-VII_TA_antitoxin"/>
</dbReference>
<evidence type="ECO:0000256" key="8">
    <source>
        <dbReference type="ARBA" id="ARBA00022842"/>
    </source>
</evidence>
<keyword evidence="6" id="KW-0547">Nucleotide-binding</keyword>
<keyword evidence="8" id="KW-0460">Magnesium</keyword>
<dbReference type="SUPFAM" id="SSF81301">
    <property type="entry name" value="Nucleotidyltransferase"/>
    <property type="match status" value="1"/>
</dbReference>
<protein>
    <submittedName>
        <fullName evidence="11">Nucleotidyltransferase family protein</fullName>
    </submittedName>
</protein>
<evidence type="ECO:0000313" key="11">
    <source>
        <dbReference type="EMBL" id="MCF1752882.1"/>
    </source>
</evidence>
<evidence type="ECO:0000256" key="9">
    <source>
        <dbReference type="ARBA" id="ARBA00038276"/>
    </source>
</evidence>
<evidence type="ECO:0000256" key="3">
    <source>
        <dbReference type="ARBA" id="ARBA00022679"/>
    </source>
</evidence>
<keyword evidence="3" id="KW-0808">Transferase</keyword>
<dbReference type="EMBL" id="JAKEVZ010000016">
    <property type="protein sequence ID" value="MCF1752882.1"/>
    <property type="molecule type" value="Genomic_DNA"/>
</dbReference>
<dbReference type="CDD" id="cd05403">
    <property type="entry name" value="NT_KNTase_like"/>
    <property type="match status" value="1"/>
</dbReference>
<reference evidence="11 12" key="1">
    <citation type="submission" date="2022-01" db="EMBL/GenBank/DDBJ databases">
        <title>Mariniradius saccharolyticus sp. nov., isolated from sediment of a river.</title>
        <authorList>
            <person name="Liu H."/>
        </authorList>
    </citation>
    <scope>NUCLEOTIDE SEQUENCE [LARGE SCALE GENOMIC DNA]</scope>
    <source>
        <strain evidence="11 12">RY-2</strain>
    </source>
</reference>
<evidence type="ECO:0000256" key="6">
    <source>
        <dbReference type="ARBA" id="ARBA00022741"/>
    </source>
</evidence>
<dbReference type="Proteomes" id="UP001201449">
    <property type="component" value="Unassembled WGS sequence"/>
</dbReference>
<comment type="caution">
    <text evidence="11">The sequence shown here is derived from an EMBL/GenBank/DDBJ whole genome shotgun (WGS) entry which is preliminary data.</text>
</comment>
<evidence type="ECO:0000256" key="4">
    <source>
        <dbReference type="ARBA" id="ARBA00022695"/>
    </source>
</evidence>
<proteinExistence type="inferred from homology"/>
<dbReference type="Gene3D" id="3.30.460.10">
    <property type="entry name" value="Beta Polymerase, domain 2"/>
    <property type="match status" value="1"/>
</dbReference>
<evidence type="ECO:0000256" key="2">
    <source>
        <dbReference type="ARBA" id="ARBA00022649"/>
    </source>
</evidence>
<comment type="cofactor">
    <cofactor evidence="1">
        <name>Mg(2+)</name>
        <dbReference type="ChEBI" id="CHEBI:18420"/>
    </cofactor>
</comment>
<keyword evidence="4" id="KW-0548">Nucleotidyltransferase</keyword>
<dbReference type="PANTHER" id="PTHR33571:SF14">
    <property type="entry name" value="PROTEIN ADENYLYLTRANSFERASE MJ0435-RELATED"/>
    <property type="match status" value="1"/>
</dbReference>
<dbReference type="InterPro" id="IPR043519">
    <property type="entry name" value="NT_sf"/>
</dbReference>